<name>A0AAV2DGC9_9ROSI</name>
<sequence length="114" mass="12681">MEVSSAVTSSLLILLIILSVTAAEDGQTSGTANRLWITSRRNGVRIPEHTCHRRLEMKVCEHKKCSQQCSKQTQWGVGKCKDTNYCSCSYYCNQPPVSPFTSPPTAEHIKAPPR</sequence>
<keyword evidence="1" id="KW-0732">Signal</keyword>
<keyword evidence="3" id="KW-1185">Reference proteome</keyword>
<gene>
    <name evidence="2" type="ORF">LTRI10_LOCUS14367</name>
</gene>
<proteinExistence type="predicted"/>
<evidence type="ECO:0000256" key="1">
    <source>
        <dbReference type="SAM" id="SignalP"/>
    </source>
</evidence>
<feature type="chain" id="PRO_5043898161" evidence="1">
    <location>
        <begin position="24"/>
        <end position="114"/>
    </location>
</feature>
<accession>A0AAV2DGC9</accession>
<evidence type="ECO:0000313" key="2">
    <source>
        <dbReference type="EMBL" id="CAL1372352.1"/>
    </source>
</evidence>
<dbReference type="AlphaFoldDB" id="A0AAV2DGC9"/>
<reference evidence="2 3" key="1">
    <citation type="submission" date="2024-04" db="EMBL/GenBank/DDBJ databases">
        <authorList>
            <person name="Fracassetti M."/>
        </authorList>
    </citation>
    <scope>NUCLEOTIDE SEQUENCE [LARGE SCALE GENOMIC DNA]</scope>
</reference>
<feature type="signal peptide" evidence="1">
    <location>
        <begin position="1"/>
        <end position="23"/>
    </location>
</feature>
<evidence type="ECO:0000313" key="3">
    <source>
        <dbReference type="Proteomes" id="UP001497516"/>
    </source>
</evidence>
<organism evidence="2 3">
    <name type="scientific">Linum trigynum</name>
    <dbReference type="NCBI Taxonomy" id="586398"/>
    <lineage>
        <taxon>Eukaryota</taxon>
        <taxon>Viridiplantae</taxon>
        <taxon>Streptophyta</taxon>
        <taxon>Embryophyta</taxon>
        <taxon>Tracheophyta</taxon>
        <taxon>Spermatophyta</taxon>
        <taxon>Magnoliopsida</taxon>
        <taxon>eudicotyledons</taxon>
        <taxon>Gunneridae</taxon>
        <taxon>Pentapetalae</taxon>
        <taxon>rosids</taxon>
        <taxon>fabids</taxon>
        <taxon>Malpighiales</taxon>
        <taxon>Linaceae</taxon>
        <taxon>Linum</taxon>
    </lineage>
</organism>
<dbReference type="Proteomes" id="UP001497516">
    <property type="component" value="Chromosome 2"/>
</dbReference>
<protein>
    <submittedName>
        <fullName evidence="2">Uncharacterized protein</fullName>
    </submittedName>
</protein>
<dbReference type="EMBL" id="OZ034815">
    <property type="protein sequence ID" value="CAL1372352.1"/>
    <property type="molecule type" value="Genomic_DNA"/>
</dbReference>